<dbReference type="Pfam" id="PF01842">
    <property type="entry name" value="ACT"/>
    <property type="match status" value="1"/>
</dbReference>
<sequence>MSLDTVKIAVLGCGTVGSQVVRLLAERGGDYAARCGAHVEVSGIAVRDIDAPRPDWIDRDKLTVDADALIDDADIVIELIGGIEPARTWVLRALRAGATVVTGNKALLASHGPELHDAARESGASLYFEAAVAGAVPVVYGLRESLAGDRVEGVLGIVNGTTNYILDQMATHGWSYDEALARAQELGYAEADPTADVDGLDAAAKCAILASLAFHTRVGIDDVAVEGVRSITPADIAAAKRAGGVIKLLAHARRVRTDEGEAVSVHVAPTLVSTANPLASVSGAFNAVVIDAEAAGRLMFYGQGAGGVQTASAVLSDVVAAATHIAHGGSAPRESAYESLPILPASQVTGEFQLRFAVPDRTGVLAEIAGIFAAHGISIAALEQTCEDDTESTLTLTTHHSTRSAIDAALDELTHTDSVTRVIAVMMREA</sequence>
<keyword evidence="9 17" id="KW-0521">NADP</keyword>
<comment type="pathway">
    <text evidence="3 18">Amino-acid biosynthesis; L-methionine biosynthesis via de novo pathway; L-homoserine from L-aspartate: step 3/3.</text>
</comment>
<feature type="active site" description="Proton donor" evidence="16">
    <location>
        <position position="205"/>
    </location>
</feature>
<evidence type="ECO:0000256" key="16">
    <source>
        <dbReference type="PIRSR" id="PIRSR000098-1"/>
    </source>
</evidence>
<evidence type="ECO:0000256" key="13">
    <source>
        <dbReference type="ARBA" id="ARBA00044930"/>
    </source>
</evidence>
<dbReference type="InterPro" id="IPR036291">
    <property type="entry name" value="NAD(P)-bd_dom_sf"/>
</dbReference>
<dbReference type="Pfam" id="PF00742">
    <property type="entry name" value="Homoserine_dh"/>
    <property type="match status" value="1"/>
</dbReference>
<dbReference type="GO" id="GO:0009086">
    <property type="term" value="P:methionine biosynthetic process"/>
    <property type="evidence" value="ECO:0007669"/>
    <property type="project" value="UniProtKB-KW"/>
</dbReference>
<evidence type="ECO:0000256" key="7">
    <source>
        <dbReference type="ARBA" id="ARBA00022605"/>
    </source>
</evidence>
<dbReference type="InterPro" id="IPR019811">
    <property type="entry name" value="HDH_CS"/>
</dbReference>
<dbReference type="InterPro" id="IPR005106">
    <property type="entry name" value="Asp/hSer_DH_NAD-bd"/>
</dbReference>
<dbReference type="GO" id="GO:0004412">
    <property type="term" value="F:homoserine dehydrogenase activity"/>
    <property type="evidence" value="ECO:0007669"/>
    <property type="project" value="UniProtKB-EC"/>
</dbReference>
<protein>
    <recommendedName>
        <fullName evidence="6 18">Homoserine dehydrogenase</fullName>
        <ecNumber evidence="5 18">1.1.1.3</ecNumber>
    </recommendedName>
</protein>
<comment type="cofactor">
    <cofactor evidence="1">
        <name>a metal cation</name>
        <dbReference type="ChEBI" id="CHEBI:25213"/>
    </cofactor>
</comment>
<dbReference type="UniPathway" id="UPA00051">
    <property type="reaction ID" value="UER00465"/>
</dbReference>
<dbReference type="InterPro" id="IPR002912">
    <property type="entry name" value="ACT_dom"/>
</dbReference>
<dbReference type="Gene3D" id="3.40.50.720">
    <property type="entry name" value="NAD(P)-binding Rossmann-like Domain"/>
    <property type="match status" value="1"/>
</dbReference>
<comment type="catalytic activity">
    <reaction evidence="15">
        <text>L-homoserine + NAD(+) = L-aspartate 4-semialdehyde + NADH + H(+)</text>
        <dbReference type="Rhea" id="RHEA:15757"/>
        <dbReference type="ChEBI" id="CHEBI:15378"/>
        <dbReference type="ChEBI" id="CHEBI:57476"/>
        <dbReference type="ChEBI" id="CHEBI:57540"/>
        <dbReference type="ChEBI" id="CHEBI:57945"/>
        <dbReference type="ChEBI" id="CHEBI:537519"/>
        <dbReference type="EC" id="1.1.1.3"/>
    </reaction>
    <physiologicalReaction direction="right-to-left" evidence="15">
        <dbReference type="Rhea" id="RHEA:15759"/>
    </physiologicalReaction>
</comment>
<keyword evidence="11" id="KW-0915">Sodium</keyword>
<keyword evidence="22" id="KW-1185">Reference proteome</keyword>
<dbReference type="SUPFAM" id="SSF55021">
    <property type="entry name" value="ACT-like"/>
    <property type="match status" value="1"/>
</dbReference>
<dbReference type="PROSITE" id="PS51671">
    <property type="entry name" value="ACT"/>
    <property type="match status" value="1"/>
</dbReference>
<dbReference type="UniPathway" id="UPA00050">
    <property type="reaction ID" value="UER00063"/>
</dbReference>
<evidence type="ECO:0000256" key="19">
    <source>
        <dbReference type="RuleBase" id="RU004171"/>
    </source>
</evidence>
<evidence type="ECO:0000256" key="8">
    <source>
        <dbReference type="ARBA" id="ARBA00022697"/>
    </source>
</evidence>
<dbReference type="FunFam" id="3.30.360.10:FF:000005">
    <property type="entry name" value="Homoserine dehydrogenase"/>
    <property type="match status" value="1"/>
</dbReference>
<evidence type="ECO:0000256" key="2">
    <source>
        <dbReference type="ARBA" id="ARBA00005056"/>
    </source>
</evidence>
<dbReference type="PROSITE" id="PS01042">
    <property type="entry name" value="HOMOSER_DHGENASE"/>
    <property type="match status" value="1"/>
</dbReference>
<dbReference type="PANTHER" id="PTHR43331">
    <property type="entry name" value="HOMOSERINE DEHYDROGENASE"/>
    <property type="match status" value="1"/>
</dbReference>
<gene>
    <name evidence="21" type="ORF">H8R10_07360</name>
</gene>
<keyword evidence="12 18" id="KW-0486">Methionine biosynthesis</keyword>
<reference evidence="21 22" key="1">
    <citation type="submission" date="2020-08" db="EMBL/GenBank/DDBJ databases">
        <title>Winkia gen. nov., sp. nov., isolated from faeces of the Anser albifrons in China.</title>
        <authorList>
            <person name="Liu Q."/>
        </authorList>
    </citation>
    <scope>NUCLEOTIDE SEQUENCE [LARGE SCALE GENOMIC DNA]</scope>
    <source>
        <strain evidence="21 22">C62</strain>
    </source>
</reference>
<evidence type="ECO:0000313" key="21">
    <source>
        <dbReference type="EMBL" id="MBD3690040.1"/>
    </source>
</evidence>
<evidence type="ECO:0000256" key="4">
    <source>
        <dbReference type="ARBA" id="ARBA00006753"/>
    </source>
</evidence>
<evidence type="ECO:0000256" key="5">
    <source>
        <dbReference type="ARBA" id="ARBA00013213"/>
    </source>
</evidence>
<dbReference type="EMBL" id="JACRUO010000002">
    <property type="protein sequence ID" value="MBD3690040.1"/>
    <property type="molecule type" value="Genomic_DNA"/>
</dbReference>
<dbReference type="InterPro" id="IPR001342">
    <property type="entry name" value="HDH_cat"/>
</dbReference>
<comment type="catalytic activity">
    <reaction evidence="14">
        <text>L-homoserine + NADP(+) = L-aspartate 4-semialdehyde + NADPH + H(+)</text>
        <dbReference type="Rhea" id="RHEA:15761"/>
        <dbReference type="ChEBI" id="CHEBI:15378"/>
        <dbReference type="ChEBI" id="CHEBI:57476"/>
        <dbReference type="ChEBI" id="CHEBI:57783"/>
        <dbReference type="ChEBI" id="CHEBI:58349"/>
        <dbReference type="ChEBI" id="CHEBI:537519"/>
        <dbReference type="EC" id="1.1.1.3"/>
    </reaction>
    <physiologicalReaction direction="right-to-left" evidence="14">
        <dbReference type="Rhea" id="RHEA:15763"/>
    </physiologicalReaction>
</comment>
<evidence type="ECO:0000256" key="9">
    <source>
        <dbReference type="ARBA" id="ARBA00022857"/>
    </source>
</evidence>
<organism evidence="21 22">
    <name type="scientific">Nanchangia anserum</name>
    <dbReference type="NCBI Taxonomy" id="2692125"/>
    <lineage>
        <taxon>Bacteria</taxon>
        <taxon>Bacillati</taxon>
        <taxon>Actinomycetota</taxon>
        <taxon>Actinomycetes</taxon>
        <taxon>Actinomycetales</taxon>
        <taxon>Actinomycetaceae</taxon>
        <taxon>Nanchangia</taxon>
    </lineage>
</organism>
<dbReference type="InterPro" id="IPR045865">
    <property type="entry name" value="ACT-like_dom_sf"/>
</dbReference>
<dbReference type="PANTHER" id="PTHR43331:SF1">
    <property type="entry name" value="HOMOSERINE DEHYDROGENASE"/>
    <property type="match status" value="1"/>
</dbReference>
<feature type="binding site" evidence="17">
    <location>
        <begin position="11"/>
        <end position="18"/>
    </location>
    <ligand>
        <name>NADP(+)</name>
        <dbReference type="ChEBI" id="CHEBI:58349"/>
    </ligand>
</feature>
<comment type="caution">
    <text evidence="21">The sequence shown here is derived from an EMBL/GenBank/DDBJ whole genome shotgun (WGS) entry which is preliminary data.</text>
</comment>
<proteinExistence type="inferred from homology"/>
<keyword evidence="10 18" id="KW-0560">Oxidoreductase</keyword>
<evidence type="ECO:0000256" key="11">
    <source>
        <dbReference type="ARBA" id="ARBA00023053"/>
    </source>
</evidence>
<keyword evidence="7 18" id="KW-0028">Amino-acid biosynthesis</keyword>
<evidence type="ECO:0000256" key="3">
    <source>
        <dbReference type="ARBA" id="ARBA00005062"/>
    </source>
</evidence>
<accession>A0A8I0GDA5</accession>
<comment type="function">
    <text evidence="13">Catalyzes the conversion of L-aspartate-beta-semialdehyde (L-Asa) to L-homoserine (L-Hse), the third step in the biosynthesis of threonine and methionine from aspartate.</text>
</comment>
<dbReference type="InterPro" id="IPR016204">
    <property type="entry name" value="HDH"/>
</dbReference>
<dbReference type="GO" id="GO:0009088">
    <property type="term" value="P:threonine biosynthetic process"/>
    <property type="evidence" value="ECO:0007669"/>
    <property type="project" value="UniProtKB-UniPathway"/>
</dbReference>
<comment type="similarity">
    <text evidence="4 19">Belongs to the homoserine dehydrogenase family.</text>
</comment>
<dbReference type="Gene3D" id="3.30.360.10">
    <property type="entry name" value="Dihydrodipicolinate Reductase, domain 2"/>
    <property type="match status" value="1"/>
</dbReference>
<evidence type="ECO:0000256" key="18">
    <source>
        <dbReference type="RuleBase" id="RU000579"/>
    </source>
</evidence>
<comment type="pathway">
    <text evidence="2 18">Amino-acid biosynthesis; L-threonine biosynthesis; L-threonine from L-aspartate: step 3/5.</text>
</comment>
<dbReference type="SUPFAM" id="SSF51735">
    <property type="entry name" value="NAD(P)-binding Rossmann-fold domains"/>
    <property type="match status" value="1"/>
</dbReference>
<feature type="binding site" evidence="17">
    <location>
        <position position="105"/>
    </location>
    <ligand>
        <name>NADPH</name>
        <dbReference type="ChEBI" id="CHEBI:57783"/>
    </ligand>
</feature>
<evidence type="ECO:0000259" key="20">
    <source>
        <dbReference type="PROSITE" id="PS51671"/>
    </source>
</evidence>
<dbReference type="Pfam" id="PF03447">
    <property type="entry name" value="NAD_binding_3"/>
    <property type="match status" value="1"/>
</dbReference>
<dbReference type="RefSeq" id="WP_191072143.1">
    <property type="nucleotide sequence ID" value="NZ_CP060506.1"/>
</dbReference>
<dbReference type="NCBIfam" id="NF004976">
    <property type="entry name" value="PRK06349.1"/>
    <property type="match status" value="1"/>
</dbReference>
<evidence type="ECO:0000256" key="1">
    <source>
        <dbReference type="ARBA" id="ARBA00001920"/>
    </source>
</evidence>
<dbReference type="SUPFAM" id="SSF55347">
    <property type="entry name" value="Glyceraldehyde-3-phosphate dehydrogenase-like, C-terminal domain"/>
    <property type="match status" value="1"/>
</dbReference>
<evidence type="ECO:0000256" key="17">
    <source>
        <dbReference type="PIRSR" id="PIRSR000098-2"/>
    </source>
</evidence>
<evidence type="ECO:0000256" key="15">
    <source>
        <dbReference type="ARBA" id="ARBA00049031"/>
    </source>
</evidence>
<dbReference type="Gene3D" id="3.30.70.260">
    <property type="match status" value="1"/>
</dbReference>
<feature type="domain" description="ACT" evidence="20">
    <location>
        <begin position="353"/>
        <end position="427"/>
    </location>
</feature>
<dbReference type="Proteomes" id="UP000627538">
    <property type="component" value="Unassembled WGS sequence"/>
</dbReference>
<dbReference type="AlphaFoldDB" id="A0A8I0GDA5"/>
<evidence type="ECO:0000256" key="12">
    <source>
        <dbReference type="ARBA" id="ARBA00023167"/>
    </source>
</evidence>
<dbReference type="GO" id="GO:0050661">
    <property type="term" value="F:NADP binding"/>
    <property type="evidence" value="ECO:0007669"/>
    <property type="project" value="InterPro"/>
</dbReference>
<evidence type="ECO:0000256" key="14">
    <source>
        <dbReference type="ARBA" id="ARBA00048841"/>
    </source>
</evidence>
<name>A0A8I0GDA5_9ACTO</name>
<dbReference type="PIRSF" id="PIRSF000098">
    <property type="entry name" value="Homoser_dehydrog"/>
    <property type="match status" value="1"/>
</dbReference>
<keyword evidence="8 18" id="KW-0791">Threonine biosynthesis</keyword>
<evidence type="ECO:0000256" key="6">
    <source>
        <dbReference type="ARBA" id="ARBA00013376"/>
    </source>
</evidence>
<dbReference type="EC" id="1.1.1.3" evidence="5 18"/>
<evidence type="ECO:0000256" key="10">
    <source>
        <dbReference type="ARBA" id="ARBA00023002"/>
    </source>
</evidence>
<feature type="binding site" evidence="17">
    <location>
        <position position="190"/>
    </location>
    <ligand>
        <name>L-homoserine</name>
        <dbReference type="ChEBI" id="CHEBI:57476"/>
    </ligand>
</feature>
<evidence type="ECO:0000313" key="22">
    <source>
        <dbReference type="Proteomes" id="UP000627538"/>
    </source>
</evidence>